<dbReference type="KEGG" id="rlc:K227x_47160"/>
<dbReference type="Proteomes" id="UP000318538">
    <property type="component" value="Chromosome"/>
</dbReference>
<organism evidence="1 2">
    <name type="scientific">Rubripirellula lacrimiformis</name>
    <dbReference type="NCBI Taxonomy" id="1930273"/>
    <lineage>
        <taxon>Bacteria</taxon>
        <taxon>Pseudomonadati</taxon>
        <taxon>Planctomycetota</taxon>
        <taxon>Planctomycetia</taxon>
        <taxon>Pirellulales</taxon>
        <taxon>Pirellulaceae</taxon>
        <taxon>Rubripirellula</taxon>
    </lineage>
</organism>
<protein>
    <submittedName>
        <fullName evidence="1">Uncharacterized protein</fullName>
    </submittedName>
</protein>
<evidence type="ECO:0000313" key="2">
    <source>
        <dbReference type="Proteomes" id="UP000318538"/>
    </source>
</evidence>
<name>A0A517NGQ0_9BACT</name>
<dbReference type="AlphaFoldDB" id="A0A517NGQ0"/>
<proteinExistence type="predicted"/>
<sequence length="82" mass="9269">MQTKTSSAPCNFKFEMFILQFAISPFLVQRRIRPPNTTVTPSSAPRVLLNKVRHSLRIGMREVMAVGCFGAFVDLDDFDFTA</sequence>
<keyword evidence="2" id="KW-1185">Reference proteome</keyword>
<accession>A0A517NGQ0</accession>
<reference evidence="1 2" key="1">
    <citation type="submission" date="2019-02" db="EMBL/GenBank/DDBJ databases">
        <title>Deep-cultivation of Planctomycetes and their phenomic and genomic characterization uncovers novel biology.</title>
        <authorList>
            <person name="Wiegand S."/>
            <person name="Jogler M."/>
            <person name="Boedeker C."/>
            <person name="Pinto D."/>
            <person name="Vollmers J."/>
            <person name="Rivas-Marin E."/>
            <person name="Kohn T."/>
            <person name="Peeters S.H."/>
            <person name="Heuer A."/>
            <person name="Rast P."/>
            <person name="Oberbeckmann S."/>
            <person name="Bunk B."/>
            <person name="Jeske O."/>
            <person name="Meyerdierks A."/>
            <person name="Storesund J.E."/>
            <person name="Kallscheuer N."/>
            <person name="Luecker S."/>
            <person name="Lage O.M."/>
            <person name="Pohl T."/>
            <person name="Merkel B.J."/>
            <person name="Hornburger P."/>
            <person name="Mueller R.-W."/>
            <person name="Bruemmer F."/>
            <person name="Labrenz M."/>
            <person name="Spormann A.M."/>
            <person name="Op den Camp H."/>
            <person name="Overmann J."/>
            <person name="Amann R."/>
            <person name="Jetten M.S.M."/>
            <person name="Mascher T."/>
            <person name="Medema M.H."/>
            <person name="Devos D.P."/>
            <person name="Kaster A.-K."/>
            <person name="Ovreas L."/>
            <person name="Rohde M."/>
            <person name="Galperin M.Y."/>
            <person name="Jogler C."/>
        </authorList>
    </citation>
    <scope>NUCLEOTIDE SEQUENCE [LARGE SCALE GENOMIC DNA]</scope>
    <source>
        <strain evidence="1 2">K22_7</strain>
    </source>
</reference>
<dbReference type="EMBL" id="CP036525">
    <property type="protein sequence ID" value="QDT06307.1"/>
    <property type="molecule type" value="Genomic_DNA"/>
</dbReference>
<evidence type="ECO:0000313" key="1">
    <source>
        <dbReference type="EMBL" id="QDT06307.1"/>
    </source>
</evidence>
<gene>
    <name evidence="1" type="ORF">K227x_47160</name>
</gene>